<protein>
    <recommendedName>
        <fullName evidence="4">DUF3108 domain-containing protein</fullName>
    </recommendedName>
</protein>
<dbReference type="InterPro" id="IPR021457">
    <property type="entry name" value="DUF3108"/>
</dbReference>
<dbReference type="Pfam" id="PF11306">
    <property type="entry name" value="DUF3108"/>
    <property type="match status" value="1"/>
</dbReference>
<dbReference type="RefSeq" id="WP_009519841.1">
    <property type="nucleotide sequence ID" value="NZ_CCAE010000046.1"/>
</dbReference>
<gene>
    <name evidence="2" type="ORF">BN948_04002</name>
</gene>
<evidence type="ECO:0000313" key="2">
    <source>
        <dbReference type="EMBL" id="CDN89563.1"/>
    </source>
</evidence>
<keyword evidence="3" id="KW-1185">Reference proteome</keyword>
<reference evidence="3" key="1">
    <citation type="submission" date="2014-02" db="EMBL/GenBank/DDBJ databases">
        <authorList>
            <person name="Gan H."/>
        </authorList>
    </citation>
    <scope>NUCLEOTIDE SEQUENCE [LARGE SCALE GENOMIC DNA]</scope>
    <source>
        <strain evidence="3">S1</strain>
    </source>
</reference>
<sequence>MTRKEHLGPAPRTWLWLGGGVLLAHWAMLGPVGASPVQATPSATAPATPEPVVTATHQAMPVDVTRVQWTAAERPATPPMARRPAKVAPPPVEAQVLIAQAPAPKPAAAANAPAATAPPSDPPPATELNYDVFGQAKGFDYRATGTLSWRREGANYTARMELSMPLLGKRVQTSEGSVGPDGLRPVRFADKRSSERAAHFERDAKRIRFSNNAPEAEWLPGAQDRLSLFIQLAGLMRAQPRQTGDVLSFQVAGVGDAEVWQFEVGALETLRLPAGNIEARLLKRAPRKPHDSTVEVWLAPSLGHLPVRLRIAQPGGDVADQRLARLP</sequence>
<evidence type="ECO:0000256" key="1">
    <source>
        <dbReference type="SAM" id="MobiDB-lite"/>
    </source>
</evidence>
<feature type="compositionally biased region" description="Low complexity" evidence="1">
    <location>
        <begin position="103"/>
        <end position="118"/>
    </location>
</feature>
<name>A0A1L1PP62_HYDIT</name>
<accession>A0A1L1PP62</accession>
<proteinExistence type="predicted"/>
<reference evidence="3" key="2">
    <citation type="submission" date="2014-11" db="EMBL/GenBank/DDBJ databases">
        <title>Draft genome sequence of Hydrogenophaga intermedia S1.</title>
        <authorList>
            <person name="Gan H.M."/>
            <person name="Chew T.H."/>
            <person name="Stolz A."/>
        </authorList>
    </citation>
    <scope>NUCLEOTIDE SEQUENCE [LARGE SCALE GENOMIC DNA]</scope>
    <source>
        <strain evidence="3">S1</strain>
    </source>
</reference>
<evidence type="ECO:0000313" key="3">
    <source>
        <dbReference type="Proteomes" id="UP000028878"/>
    </source>
</evidence>
<dbReference type="AlphaFoldDB" id="A0A1L1PP62"/>
<organism evidence="2 3">
    <name type="scientific">Hydrogenophaga intermedia</name>
    <dbReference type="NCBI Taxonomy" id="65786"/>
    <lineage>
        <taxon>Bacteria</taxon>
        <taxon>Pseudomonadati</taxon>
        <taxon>Pseudomonadota</taxon>
        <taxon>Betaproteobacteria</taxon>
        <taxon>Burkholderiales</taxon>
        <taxon>Comamonadaceae</taxon>
        <taxon>Hydrogenophaga</taxon>
    </lineage>
</organism>
<evidence type="ECO:0008006" key="4">
    <source>
        <dbReference type="Google" id="ProtNLM"/>
    </source>
</evidence>
<dbReference type="Proteomes" id="UP000028878">
    <property type="component" value="Unassembled WGS sequence"/>
</dbReference>
<feature type="region of interest" description="Disordered" evidence="1">
    <location>
        <begin position="103"/>
        <end position="126"/>
    </location>
</feature>
<dbReference type="EMBL" id="CCAE010000046">
    <property type="protein sequence ID" value="CDN89563.1"/>
    <property type="molecule type" value="Genomic_DNA"/>
</dbReference>